<dbReference type="GO" id="GO:0016787">
    <property type="term" value="F:hydrolase activity"/>
    <property type="evidence" value="ECO:0007669"/>
    <property type="project" value="UniProtKB-KW"/>
</dbReference>
<dbReference type="PROSITE" id="PS01137">
    <property type="entry name" value="TATD_1"/>
    <property type="match status" value="1"/>
</dbReference>
<dbReference type="InterPro" id="IPR015991">
    <property type="entry name" value="TatD/YcfH-like"/>
</dbReference>
<sequence length="278" mass="29863">MRPLVDLVDTHLHLDDARFEADRGAVLERAYQAGVRDVITCGSDLASSEANLALARRFSERGEEPPDPATACSSPARVWVAVGIHPHEAGRVADLEEAARRIETLAAAPQVVAIGEIGLDYHYRFAPPGVQQAVFERQLALAQALGKPAIIHAREAERQVLDTLARYPGVRGVLHAFAGTAEQAREALDLGWYLGIGGMLTFPSARQVREVASSVPIERVLLETDAPYLAPVPHRGKRNEPAYVPVIARALAELRGLEAWAVAASTTAAAAALFGIPR</sequence>
<dbReference type="InterPro" id="IPR018228">
    <property type="entry name" value="DNase_TatD-rel_CS"/>
</dbReference>
<keyword evidence="2 3" id="KW-0378">Hydrolase</keyword>
<keyword evidence="1" id="KW-0479">Metal-binding</keyword>
<dbReference type="PANTHER" id="PTHR46124:SF2">
    <property type="entry name" value="D-AMINOACYL-TRNA DEACYLASE"/>
    <property type="match status" value="1"/>
</dbReference>
<dbReference type="Pfam" id="PF01026">
    <property type="entry name" value="TatD_DNase"/>
    <property type="match status" value="2"/>
</dbReference>
<dbReference type="PANTHER" id="PTHR46124">
    <property type="entry name" value="D-AMINOACYL-TRNA DEACYLASE"/>
    <property type="match status" value="1"/>
</dbReference>
<keyword evidence="4" id="KW-1185">Reference proteome</keyword>
<gene>
    <name evidence="3" type="ORF">U7230_01065</name>
</gene>
<proteinExistence type="predicted"/>
<evidence type="ECO:0000313" key="4">
    <source>
        <dbReference type="Proteomes" id="UP001332192"/>
    </source>
</evidence>
<evidence type="ECO:0000313" key="3">
    <source>
        <dbReference type="EMBL" id="WRP17639.1"/>
    </source>
</evidence>
<dbReference type="NCBIfam" id="TIGR00010">
    <property type="entry name" value="YchF/TatD family DNA exonuclease"/>
    <property type="match status" value="1"/>
</dbReference>
<evidence type="ECO:0000256" key="1">
    <source>
        <dbReference type="ARBA" id="ARBA00022723"/>
    </source>
</evidence>
<dbReference type="Gene3D" id="3.20.20.140">
    <property type="entry name" value="Metal-dependent hydrolases"/>
    <property type="match status" value="1"/>
</dbReference>
<accession>A0ABZ1BY63</accession>
<dbReference type="Proteomes" id="UP001332192">
    <property type="component" value="Chromosome"/>
</dbReference>
<evidence type="ECO:0000256" key="2">
    <source>
        <dbReference type="ARBA" id="ARBA00022801"/>
    </source>
</evidence>
<dbReference type="InterPro" id="IPR001130">
    <property type="entry name" value="TatD-like"/>
</dbReference>
<dbReference type="SUPFAM" id="SSF51556">
    <property type="entry name" value="Metallo-dependent hydrolases"/>
    <property type="match status" value="1"/>
</dbReference>
<dbReference type="EMBL" id="CP141615">
    <property type="protein sequence ID" value="WRP17639.1"/>
    <property type="molecule type" value="Genomic_DNA"/>
</dbReference>
<dbReference type="CDD" id="cd01310">
    <property type="entry name" value="TatD_DNAse"/>
    <property type="match status" value="1"/>
</dbReference>
<organism evidence="3 4">
    <name type="scientific">Carboxydichorda subterranea</name>
    <dbReference type="NCBI Taxonomy" id="3109565"/>
    <lineage>
        <taxon>Bacteria</taxon>
        <taxon>Bacillati</taxon>
        <taxon>Bacillota</taxon>
        <taxon>Limnochordia</taxon>
        <taxon>Limnochordales</taxon>
        <taxon>Geochordaceae</taxon>
        <taxon>Carboxydichorda</taxon>
    </lineage>
</organism>
<dbReference type="InterPro" id="IPR032466">
    <property type="entry name" value="Metal_Hydrolase"/>
</dbReference>
<protein>
    <submittedName>
        <fullName evidence="3">TatD family hydrolase</fullName>
    </submittedName>
</protein>
<reference evidence="3 4" key="1">
    <citation type="journal article" date="2024" name="Front. Microbiol.">
        <title>Novel thermophilic genera Geochorda gen. nov. and Carboxydochorda gen. nov. from the deep terrestrial subsurface reveal the ecophysiological diversity in the class Limnochordia.</title>
        <authorList>
            <person name="Karnachuk O.V."/>
            <person name="Lukina A.P."/>
            <person name="Avakyan M.R."/>
            <person name="Kadnikov V.V."/>
            <person name="Begmatov S."/>
            <person name="Beletsky A.V."/>
            <person name="Vlasova K.G."/>
            <person name="Novikov A.A."/>
            <person name="Shcherbakova V.A."/>
            <person name="Mardanov A.V."/>
            <person name="Ravin N.V."/>
        </authorList>
    </citation>
    <scope>NUCLEOTIDE SEQUENCE [LARGE SCALE GENOMIC DNA]</scope>
    <source>
        <strain evidence="3 4">L945</strain>
    </source>
</reference>
<name>A0ABZ1BY63_9FIRM</name>
<dbReference type="PIRSF" id="PIRSF005902">
    <property type="entry name" value="DNase_TatD"/>
    <property type="match status" value="1"/>
</dbReference>
<dbReference type="RefSeq" id="WP_324716909.1">
    <property type="nucleotide sequence ID" value="NZ_CP141615.1"/>
</dbReference>